<protein>
    <recommendedName>
        <fullName evidence="6">Fe2OG dioxygenase domain-containing protein</fullName>
    </recommendedName>
</protein>
<keyword evidence="2" id="KW-0479">Metal-binding</keyword>
<dbReference type="RefSeq" id="YP_214401.1">
    <property type="nucleotide sequence ID" value="NC_006883.2"/>
</dbReference>
<evidence type="ECO:0000313" key="9">
    <source>
        <dbReference type="Proteomes" id="UP000000991"/>
    </source>
</evidence>
<name>Q58MI5_BPPRM</name>
<keyword evidence="9" id="KW-1185">Reference proteome</keyword>
<keyword evidence="5" id="KW-0408">Iron</keyword>
<dbReference type="Gene3D" id="2.60.120.620">
    <property type="entry name" value="q2cbj1_9rhob like domain"/>
    <property type="match status" value="1"/>
</dbReference>
<keyword evidence="4" id="KW-0560">Oxidoreductase</keyword>
<dbReference type="Proteomes" id="UP000000991">
    <property type="component" value="Segment"/>
</dbReference>
<dbReference type="KEGG" id="vg:3294433"/>
<dbReference type="GO" id="GO:0051213">
    <property type="term" value="F:dioxygenase activity"/>
    <property type="evidence" value="ECO:0007669"/>
    <property type="project" value="UniProtKB-KW"/>
</dbReference>
<evidence type="ECO:0000313" key="8">
    <source>
        <dbReference type="EMBL" id="ACY76048.1"/>
    </source>
</evidence>
<dbReference type="GeneID" id="3294433"/>
<dbReference type="InterPro" id="IPR044862">
    <property type="entry name" value="Pro_4_hyd_alph_FE2OG_OXY"/>
</dbReference>
<comment type="cofactor">
    <cofactor evidence="1">
        <name>L-ascorbate</name>
        <dbReference type="ChEBI" id="CHEBI:38290"/>
    </cofactor>
</comment>
<dbReference type="EMBL" id="AY939844">
    <property type="protein sequence ID" value="AAX44547.1"/>
    <property type="molecule type" value="Genomic_DNA"/>
</dbReference>
<evidence type="ECO:0000256" key="2">
    <source>
        <dbReference type="ARBA" id="ARBA00022723"/>
    </source>
</evidence>
<evidence type="ECO:0000256" key="3">
    <source>
        <dbReference type="ARBA" id="ARBA00022964"/>
    </source>
</evidence>
<dbReference type="OrthoDB" id="14481at10239"/>
<dbReference type="Proteomes" id="UP000013923">
    <property type="component" value="Genome"/>
</dbReference>
<feature type="domain" description="Fe2OG dioxygenase" evidence="6">
    <location>
        <begin position="102"/>
        <end position="197"/>
    </location>
</feature>
<dbReference type="InterPro" id="IPR005123">
    <property type="entry name" value="Oxoglu/Fe-dep_dioxygenase_dom"/>
</dbReference>
<reference evidence="7 9" key="1">
    <citation type="journal article" date="2005" name="PLoS Biol.">
        <title>Three Prochlorococcus cyanophage genomes: signature features and ecological interpretations.</title>
        <authorList>
            <person name="Sullivan M.B."/>
            <person name="Coleman M.L."/>
            <person name="Weigele P."/>
            <person name="Rohwer F."/>
            <person name="Chisholm S.W."/>
        </authorList>
    </citation>
    <scope>NUCLEOTIDE SEQUENCE</scope>
</reference>
<dbReference type="GO" id="GO:0016705">
    <property type="term" value="F:oxidoreductase activity, acting on paired donors, with incorporation or reduction of molecular oxygen"/>
    <property type="evidence" value="ECO:0007669"/>
    <property type="project" value="InterPro"/>
</dbReference>
<organism evidence="7 9">
    <name type="scientific">Prochlorococcus phage P-SSM2</name>
    <dbReference type="NCBI Taxonomy" id="268746"/>
    <lineage>
        <taxon>Viruses</taxon>
        <taxon>Duplodnaviria</taxon>
        <taxon>Heunggongvirae</taxon>
        <taxon>Uroviricota</taxon>
        <taxon>Caudoviricetes</taxon>
        <taxon>Pantevenvirales</taxon>
        <taxon>Kyanoviridae</taxon>
        <taxon>Salacisavirus</taxon>
        <taxon>Salacisavirus pssm2</taxon>
    </lineage>
</organism>
<evidence type="ECO:0000313" key="7">
    <source>
        <dbReference type="EMBL" id="AAX44547.1"/>
    </source>
</evidence>
<dbReference type="SMART" id="SM00702">
    <property type="entry name" value="P4Hc"/>
    <property type="match status" value="1"/>
</dbReference>
<sequence>MNSPNTKLSDLIHVVNGIIPSNICEDVIEEIERRDWSPHQWYNPTSDSSLSKPKKELDVQHITPELQEILTPFVIESGREYNNKYAYQHPSCYINTRSIMDNFCQIRFNRYSGDQIMHQHIDHIYSLFDGTNKGIPVLSFILNFNDDYEGANLFFWEDTIVKLGKGDIIMFPSNFLFPHGVTEAKKGIRYSGVCWGW</sequence>
<dbReference type="EMBL" id="GU071092">
    <property type="protein sequence ID" value="ACY76048.1"/>
    <property type="molecule type" value="Genomic_DNA"/>
</dbReference>
<proteinExistence type="predicted"/>
<reference evidence="7 9" key="3">
    <citation type="journal article" date="2010" name="Environ. Microbiol.">
        <title>Genomic analysis of oceanic cyanobacterial myoviruses compared with T4-like myoviruses from diverse hosts and environments.</title>
        <authorList>
            <person name="Sullivan M.B."/>
            <person name="Huang K.H."/>
            <person name="Ignacio-Espinoza J.C."/>
            <person name="Berlin A.M."/>
            <person name="Kelly L."/>
            <person name="Weigele P.R."/>
            <person name="DeFrancesco A.S."/>
            <person name="Kern S.E."/>
            <person name="Thompson L.R."/>
            <person name="Young S."/>
            <person name="Yandava C."/>
            <person name="Fu R."/>
            <person name="Krastins B."/>
            <person name="Chase M."/>
            <person name="Sarracino D."/>
            <person name="Osburne M.S."/>
            <person name="Henn M.R."/>
            <person name="Chisholm S.W."/>
        </authorList>
    </citation>
    <scope>NUCLEOTIDE SEQUENCE [LARGE SCALE GENOMIC DNA]</scope>
</reference>
<dbReference type="GO" id="GO:0005506">
    <property type="term" value="F:iron ion binding"/>
    <property type="evidence" value="ECO:0007669"/>
    <property type="project" value="InterPro"/>
</dbReference>
<reference evidence="8 10" key="2">
    <citation type="submission" date="2009-10" db="EMBL/GenBank/DDBJ databases">
        <title>The Genome Sequence of Prochlorococcus phage P-SSM2.</title>
        <authorList>
            <consortium name="The Broad Institute Genome Sequencing Platform"/>
            <person name="Henn M.R."/>
            <person name="Sullivan M.S."/>
            <person name="Osburne M.S."/>
            <person name="Levin J."/>
            <person name="Malboeuf C."/>
            <person name="Casali M."/>
            <person name="Russ C."/>
            <person name="Lennon N."/>
            <person name="Chapman S.B."/>
            <person name="Erlich R."/>
            <person name="Young S.K."/>
            <person name="Koehrsen M."/>
            <person name="Yandava C."/>
            <person name="Zeng Q."/>
            <person name="Alvarado L."/>
            <person name="Anderson S."/>
            <person name="Berlin A."/>
            <person name="Borenstein D."/>
            <person name="Chen Z."/>
            <person name="Engels R."/>
            <person name="Freedman E."/>
            <person name="Gellesch M."/>
            <person name="Goldberg J."/>
            <person name="Green L."/>
            <person name="Griggs A."/>
            <person name="Gujja S."/>
            <person name="Heilman E.R."/>
            <person name="Heiman D."/>
            <person name="Hepburn T."/>
            <person name="Howarth C."/>
            <person name="Jen D."/>
            <person name="Larson L."/>
            <person name="Lewis B."/>
            <person name="Mehta T."/>
            <person name="Park D."/>
            <person name="Pearson M."/>
            <person name="Richards J."/>
            <person name="Rizzolo K."/>
            <person name="Roberts A."/>
            <person name="Ryan E."/>
            <person name="Saif S."/>
            <person name="Shea T."/>
            <person name="Shenoy N."/>
            <person name="Sisk P."/>
            <person name="Stolte C."/>
            <person name="Sykes S."/>
            <person name="Walk T."/>
            <person name="White J."/>
            <person name="Yu Q."/>
            <person name="Coleman M.L."/>
            <person name="Huang K.H."/>
            <person name="Weigele P.R."/>
            <person name="DeFrancesco A.S."/>
            <person name="Kern S.E."/>
            <person name="Thompson L.R."/>
            <person name="Fu R."/>
            <person name="Hombeck B."/>
            <person name="Chisholm S.W."/>
            <person name="Haas B."/>
            <person name="Nusbaum C."/>
            <person name="Birren B."/>
        </authorList>
    </citation>
    <scope>NUCLEOTIDE SEQUENCE [LARGE SCALE GENOMIC DNA]</scope>
    <source>
        <strain evidence="8">P-SSM2</strain>
    </source>
</reference>
<organismHost>
    <name type="scientific">Prochlorococcus</name>
    <dbReference type="NCBI Taxonomy" id="1218"/>
</organismHost>
<dbReference type="InterPro" id="IPR006620">
    <property type="entry name" value="Pro_4_hyd_alph"/>
</dbReference>
<evidence type="ECO:0000259" key="6">
    <source>
        <dbReference type="PROSITE" id="PS51471"/>
    </source>
</evidence>
<dbReference type="PROSITE" id="PS51471">
    <property type="entry name" value="FE2OG_OXY"/>
    <property type="match status" value="1"/>
</dbReference>
<accession>Q58MI5</accession>
<gene>
    <name evidence="8" type="ORF">PCMG_00172</name>
    <name evidence="7" type="ORF">PSSM2_169</name>
</gene>
<evidence type="ECO:0000256" key="4">
    <source>
        <dbReference type="ARBA" id="ARBA00023002"/>
    </source>
</evidence>
<evidence type="ECO:0000256" key="1">
    <source>
        <dbReference type="ARBA" id="ARBA00001961"/>
    </source>
</evidence>
<dbReference type="SMR" id="Q58MI5"/>
<dbReference type="Pfam" id="PF13640">
    <property type="entry name" value="2OG-FeII_Oxy_3"/>
    <property type="match status" value="1"/>
</dbReference>
<keyword evidence="3" id="KW-0223">Dioxygenase</keyword>
<evidence type="ECO:0000313" key="10">
    <source>
        <dbReference type="Proteomes" id="UP000013923"/>
    </source>
</evidence>
<dbReference type="GO" id="GO:0031418">
    <property type="term" value="F:L-ascorbic acid binding"/>
    <property type="evidence" value="ECO:0007669"/>
    <property type="project" value="InterPro"/>
</dbReference>
<evidence type="ECO:0000256" key="5">
    <source>
        <dbReference type="ARBA" id="ARBA00023004"/>
    </source>
</evidence>